<evidence type="ECO:0000256" key="2">
    <source>
        <dbReference type="ARBA" id="ARBA00008868"/>
    </source>
</evidence>
<evidence type="ECO:0000256" key="4">
    <source>
        <dbReference type="ARBA" id="ARBA00022490"/>
    </source>
</evidence>
<proteinExistence type="inferred from homology"/>
<organism evidence="9 10">
    <name type="scientific">Parascaris univalens</name>
    <name type="common">Nematode worm</name>
    <dbReference type="NCBI Taxonomy" id="6257"/>
    <lineage>
        <taxon>Eukaryota</taxon>
        <taxon>Metazoa</taxon>
        <taxon>Ecdysozoa</taxon>
        <taxon>Nematoda</taxon>
        <taxon>Chromadorea</taxon>
        <taxon>Rhabditida</taxon>
        <taxon>Spirurina</taxon>
        <taxon>Ascaridomorpha</taxon>
        <taxon>Ascaridoidea</taxon>
        <taxon>Ascarididae</taxon>
        <taxon>Parascaris</taxon>
    </lineage>
</organism>
<reference evidence="10" key="1">
    <citation type="submission" date="2022-11" db="UniProtKB">
        <authorList>
            <consortium name="WormBaseParasite"/>
        </authorList>
    </citation>
    <scope>IDENTIFICATION</scope>
</reference>
<keyword evidence="4" id="KW-0963">Cytoplasm</keyword>
<dbReference type="PANTHER" id="PTHR21635:SF0">
    <property type="entry name" value="LEUCINE ZIPPER TRANSCRIPTION FACTOR-LIKE PROTEIN 1"/>
    <property type="match status" value="1"/>
</dbReference>
<comment type="function">
    <text evidence="6">Regulates ciliary localization of the BBSome complex. Together with the BBSome complex, controls SMO ciliary trafficking and contributes to the sonic hedgehog (SHH) pathway regulation. May play a role in neurite outgrowth. May have tumor suppressor function.</text>
</comment>
<comment type="subcellular location">
    <subcellularLocation>
        <location evidence="1">Cytoplasm</location>
    </subcellularLocation>
</comment>
<evidence type="ECO:0000313" key="10">
    <source>
        <dbReference type="WBParaSite" id="PgR263_g004_t01"/>
    </source>
</evidence>
<dbReference type="InterPro" id="IPR026157">
    <property type="entry name" value="LZTFL1"/>
</dbReference>
<dbReference type="GO" id="GO:0005737">
    <property type="term" value="C:cytoplasm"/>
    <property type="evidence" value="ECO:0007669"/>
    <property type="project" value="UniProtKB-SubCell"/>
</dbReference>
<accession>A0A915CJ72</accession>
<keyword evidence="9" id="KW-1185">Reference proteome</keyword>
<dbReference type="GO" id="GO:1903565">
    <property type="term" value="P:negative regulation of protein localization to cilium"/>
    <property type="evidence" value="ECO:0007669"/>
    <property type="project" value="TreeGrafter"/>
</dbReference>
<dbReference type="AlphaFoldDB" id="A0A915CJ72"/>
<evidence type="ECO:0000256" key="7">
    <source>
        <dbReference type="ARBA" id="ARBA00026004"/>
    </source>
</evidence>
<evidence type="ECO:0000256" key="3">
    <source>
        <dbReference type="ARBA" id="ARBA00018920"/>
    </source>
</evidence>
<comment type="subunit">
    <text evidence="7">Self-associates. Interacts with BBS9; the interaction mediates the association of LZTL1 with the BBsome complex and regulates BBSome ciliary trafficking.</text>
</comment>
<dbReference type="Proteomes" id="UP000887569">
    <property type="component" value="Unplaced"/>
</dbReference>
<comment type="similarity">
    <text evidence="2">Belongs to the LZTFL1 family.</text>
</comment>
<protein>
    <recommendedName>
        <fullName evidence="3">Leucine zipper transcription factor-like protein 1</fullName>
    </recommendedName>
</protein>
<sequence length="317" mass="36883">MIKALQHTADRCGKLLGLWKATISSLERFWAPVTEEKEPVFDDPPFTDISEEKLQWVLGMTDKNPQAWRRSAEEQGMSTVDAIRDDAKELIEAASDAFQKRKKLIDETFTRDEVSKILGDLCEVTAGELESELINTSHMNLLLFRQLCAQAEKFNINLFINLSELEDRELLDAVQIFEKEHFEKKAAKTATILRHLIALEGTVEERIQRRDSEEKARMVEELSIREMEMAELRRKSEVDRVREQQLMNELETLEHRLLQTKEQLALKESELEKKFANTNAFKTMNHILRQKNSKIKELRDVLKQNDINVTALENESE</sequence>
<evidence type="ECO:0000256" key="6">
    <source>
        <dbReference type="ARBA" id="ARBA00024898"/>
    </source>
</evidence>
<evidence type="ECO:0000256" key="1">
    <source>
        <dbReference type="ARBA" id="ARBA00004496"/>
    </source>
</evidence>
<dbReference type="Pfam" id="PF15294">
    <property type="entry name" value="Leu_zip"/>
    <property type="match status" value="2"/>
</dbReference>
<feature type="coiled-coil region" evidence="8">
    <location>
        <begin position="243"/>
        <end position="270"/>
    </location>
</feature>
<evidence type="ECO:0000256" key="8">
    <source>
        <dbReference type="SAM" id="Coils"/>
    </source>
</evidence>
<keyword evidence="5 8" id="KW-0175">Coiled coil</keyword>
<dbReference type="PANTHER" id="PTHR21635">
    <property type="entry name" value="LEUCINE ZIPPER TRANSCRIPTION FACTOR LIKE"/>
    <property type="match status" value="1"/>
</dbReference>
<name>A0A915CJ72_PARUN</name>
<evidence type="ECO:0000256" key="5">
    <source>
        <dbReference type="ARBA" id="ARBA00023054"/>
    </source>
</evidence>
<dbReference type="WBParaSite" id="PgR263_g004_t01">
    <property type="protein sequence ID" value="PgR263_g004_t01"/>
    <property type="gene ID" value="PgR263_g004"/>
</dbReference>
<evidence type="ECO:0000313" key="9">
    <source>
        <dbReference type="Proteomes" id="UP000887569"/>
    </source>
</evidence>